<evidence type="ECO:0000256" key="2">
    <source>
        <dbReference type="ARBA" id="ARBA00022801"/>
    </source>
</evidence>
<dbReference type="Gene3D" id="3.10.129.10">
    <property type="entry name" value="Hotdog Thioesterase"/>
    <property type="match status" value="1"/>
</dbReference>
<dbReference type="CDD" id="cd03442">
    <property type="entry name" value="BFIT_BACH"/>
    <property type="match status" value="1"/>
</dbReference>
<evidence type="ECO:0000259" key="4">
    <source>
        <dbReference type="PROSITE" id="PS51770"/>
    </source>
</evidence>
<proteinExistence type="inferred from homology"/>
<dbReference type="PANTHER" id="PTHR11049:SF5">
    <property type="entry name" value="ACYL-COA THIOESTER HYDROLASE YCIA"/>
    <property type="match status" value="1"/>
</dbReference>
<comment type="similarity">
    <text evidence="1">Belongs to the acyl coenzyme A hydrolase family.</text>
</comment>
<keyword evidence="6" id="KW-1185">Reference proteome</keyword>
<feature type="domain" description="HotDog ACOT-type" evidence="4">
    <location>
        <begin position="6"/>
        <end position="118"/>
    </location>
</feature>
<reference evidence="5 6" key="1">
    <citation type="submission" date="2023-07" db="EMBL/GenBank/DDBJ databases">
        <title>Sorghum-associated microbial communities from plants grown in Nebraska, USA.</title>
        <authorList>
            <person name="Schachtman D."/>
        </authorList>
    </citation>
    <scope>NUCLEOTIDE SEQUENCE [LARGE SCALE GENOMIC DNA]</scope>
    <source>
        <strain evidence="5 6">584</strain>
    </source>
</reference>
<organism evidence="5 6">
    <name type="scientific">Inquilinus ginsengisoli</name>
    <dbReference type="NCBI Taxonomy" id="363840"/>
    <lineage>
        <taxon>Bacteria</taxon>
        <taxon>Pseudomonadati</taxon>
        <taxon>Pseudomonadota</taxon>
        <taxon>Alphaproteobacteria</taxon>
        <taxon>Rhodospirillales</taxon>
        <taxon>Rhodospirillaceae</taxon>
        <taxon>Inquilinus</taxon>
    </lineage>
</organism>
<dbReference type="InterPro" id="IPR029069">
    <property type="entry name" value="HotDog_dom_sf"/>
</dbReference>
<dbReference type="InterPro" id="IPR040170">
    <property type="entry name" value="Cytosol_ACT"/>
</dbReference>
<evidence type="ECO:0000256" key="1">
    <source>
        <dbReference type="ARBA" id="ARBA00010458"/>
    </source>
</evidence>
<protein>
    <submittedName>
        <fullName evidence="5">Acyl-CoA thioesterase YciA</fullName>
        <ecNumber evidence="5">3.1.2.-</ecNumber>
    </submittedName>
</protein>
<evidence type="ECO:0000313" key="5">
    <source>
        <dbReference type="EMBL" id="MDR6288787.1"/>
    </source>
</evidence>
<dbReference type="InterPro" id="IPR006683">
    <property type="entry name" value="Thioestr_dom"/>
</dbReference>
<sequence length="127" mass="13431">MTTLLPAGVPALRTIAMPKDANPNGDIFGGWLLSQMDLAGAVVAHERARGRTATVAVDAMSFLAPVRIGDTVSCYATLAATGRSSMKVKIETFVQRRSDHTIVKVTDGTFTYVAIDEQGSSRPLPPG</sequence>
<dbReference type="GO" id="GO:0016787">
    <property type="term" value="F:hydrolase activity"/>
    <property type="evidence" value="ECO:0007669"/>
    <property type="project" value="UniProtKB-KW"/>
</dbReference>
<dbReference type="SUPFAM" id="SSF54637">
    <property type="entry name" value="Thioesterase/thiol ester dehydrase-isomerase"/>
    <property type="match status" value="1"/>
</dbReference>
<dbReference type="EMBL" id="JAVDPW010000002">
    <property type="protein sequence ID" value="MDR6288787.1"/>
    <property type="molecule type" value="Genomic_DNA"/>
</dbReference>
<dbReference type="PROSITE" id="PS51770">
    <property type="entry name" value="HOTDOG_ACOT"/>
    <property type="match status" value="1"/>
</dbReference>
<dbReference type="InterPro" id="IPR033120">
    <property type="entry name" value="HOTDOG_ACOT"/>
</dbReference>
<evidence type="ECO:0000313" key="6">
    <source>
        <dbReference type="Proteomes" id="UP001262410"/>
    </source>
</evidence>
<evidence type="ECO:0000256" key="3">
    <source>
        <dbReference type="PROSITE-ProRule" id="PRU01106"/>
    </source>
</evidence>
<keyword evidence="2 3" id="KW-0378">Hydrolase</keyword>
<comment type="caution">
    <text evidence="5">The sequence shown here is derived from an EMBL/GenBank/DDBJ whole genome shotgun (WGS) entry which is preliminary data.</text>
</comment>
<name>A0ABU1JJJ7_9PROT</name>
<dbReference type="Pfam" id="PF03061">
    <property type="entry name" value="4HBT"/>
    <property type="match status" value="1"/>
</dbReference>
<accession>A0ABU1JJJ7</accession>
<dbReference type="EC" id="3.1.2.-" evidence="5"/>
<dbReference type="Proteomes" id="UP001262410">
    <property type="component" value="Unassembled WGS sequence"/>
</dbReference>
<gene>
    <name evidence="5" type="ORF">E9232_001294</name>
</gene>
<dbReference type="PANTHER" id="PTHR11049">
    <property type="entry name" value="ACYL COENZYME A THIOESTER HYDROLASE"/>
    <property type="match status" value="1"/>
</dbReference>